<dbReference type="Gene3D" id="3.50.50.60">
    <property type="entry name" value="FAD/NAD(P)-binding domain"/>
    <property type="match status" value="1"/>
</dbReference>
<gene>
    <name evidence="1" type="ORF">T459_11710</name>
</gene>
<organism evidence="1 2">
    <name type="scientific">Capsicum annuum</name>
    <name type="common">Capsicum pepper</name>
    <dbReference type="NCBI Taxonomy" id="4072"/>
    <lineage>
        <taxon>Eukaryota</taxon>
        <taxon>Viridiplantae</taxon>
        <taxon>Streptophyta</taxon>
        <taxon>Embryophyta</taxon>
        <taxon>Tracheophyta</taxon>
        <taxon>Spermatophyta</taxon>
        <taxon>Magnoliopsida</taxon>
        <taxon>eudicotyledons</taxon>
        <taxon>Gunneridae</taxon>
        <taxon>Pentapetalae</taxon>
        <taxon>asterids</taxon>
        <taxon>lamiids</taxon>
        <taxon>Solanales</taxon>
        <taxon>Solanaceae</taxon>
        <taxon>Solanoideae</taxon>
        <taxon>Capsiceae</taxon>
        <taxon>Capsicum</taxon>
    </lineage>
</organism>
<proteinExistence type="predicted"/>
<reference evidence="1 2" key="2">
    <citation type="journal article" date="2017" name="Genome Biol.">
        <title>New reference genome sequences of hot pepper reveal the massive evolution of plant disease-resistance genes by retroduplication.</title>
        <authorList>
            <person name="Kim S."/>
            <person name="Park J."/>
            <person name="Yeom S.I."/>
            <person name="Kim Y.M."/>
            <person name="Seo E."/>
            <person name="Kim K.T."/>
            <person name="Kim M.S."/>
            <person name="Lee J.M."/>
            <person name="Cheong K."/>
            <person name="Shin H.S."/>
            <person name="Kim S.B."/>
            <person name="Han K."/>
            <person name="Lee J."/>
            <person name="Park M."/>
            <person name="Lee H.A."/>
            <person name="Lee H.Y."/>
            <person name="Lee Y."/>
            <person name="Oh S."/>
            <person name="Lee J.H."/>
            <person name="Choi E."/>
            <person name="Choi E."/>
            <person name="Lee S.E."/>
            <person name="Jeon J."/>
            <person name="Kim H."/>
            <person name="Choi G."/>
            <person name="Song H."/>
            <person name="Lee J."/>
            <person name="Lee S.C."/>
            <person name="Kwon J.K."/>
            <person name="Lee H.Y."/>
            <person name="Koo N."/>
            <person name="Hong Y."/>
            <person name="Kim R.W."/>
            <person name="Kang W.H."/>
            <person name="Huh J.H."/>
            <person name="Kang B.C."/>
            <person name="Yang T.J."/>
            <person name="Lee Y.H."/>
            <person name="Bennetzen J.L."/>
            <person name="Choi D."/>
        </authorList>
    </citation>
    <scope>NUCLEOTIDE SEQUENCE [LARGE SCALE GENOMIC DNA]</scope>
    <source>
        <strain evidence="2">cv. CM334</strain>
    </source>
</reference>
<evidence type="ECO:0000313" key="2">
    <source>
        <dbReference type="Proteomes" id="UP000222542"/>
    </source>
</evidence>
<dbReference type="Gramene" id="PHT83267">
    <property type="protein sequence ID" value="PHT83267"/>
    <property type="gene ID" value="T459_11710"/>
</dbReference>
<reference evidence="1 2" key="1">
    <citation type="journal article" date="2014" name="Nat. Genet.">
        <title>Genome sequence of the hot pepper provides insights into the evolution of pungency in Capsicum species.</title>
        <authorList>
            <person name="Kim S."/>
            <person name="Park M."/>
            <person name="Yeom S.I."/>
            <person name="Kim Y.M."/>
            <person name="Lee J.M."/>
            <person name="Lee H.A."/>
            <person name="Seo E."/>
            <person name="Choi J."/>
            <person name="Cheong K."/>
            <person name="Kim K.T."/>
            <person name="Jung K."/>
            <person name="Lee G.W."/>
            <person name="Oh S.K."/>
            <person name="Bae C."/>
            <person name="Kim S.B."/>
            <person name="Lee H.Y."/>
            <person name="Kim S.Y."/>
            <person name="Kim M.S."/>
            <person name="Kang B.C."/>
            <person name="Jo Y.D."/>
            <person name="Yang H.B."/>
            <person name="Jeong H.J."/>
            <person name="Kang W.H."/>
            <person name="Kwon J.K."/>
            <person name="Shin C."/>
            <person name="Lim J.Y."/>
            <person name="Park J.H."/>
            <person name="Huh J.H."/>
            <person name="Kim J.S."/>
            <person name="Kim B.D."/>
            <person name="Cohen O."/>
            <person name="Paran I."/>
            <person name="Suh M.C."/>
            <person name="Lee S.B."/>
            <person name="Kim Y.K."/>
            <person name="Shin Y."/>
            <person name="Noh S.J."/>
            <person name="Park J."/>
            <person name="Seo Y.S."/>
            <person name="Kwon S.Y."/>
            <person name="Kim H.A."/>
            <person name="Park J.M."/>
            <person name="Kim H.J."/>
            <person name="Choi S.B."/>
            <person name="Bosland P.W."/>
            <person name="Reeves G."/>
            <person name="Jo S.H."/>
            <person name="Lee B.W."/>
            <person name="Cho H.T."/>
            <person name="Choi H.S."/>
            <person name="Lee M.S."/>
            <person name="Yu Y."/>
            <person name="Do Choi Y."/>
            <person name="Park B.S."/>
            <person name="van Deynze A."/>
            <person name="Ashrafi H."/>
            <person name="Hill T."/>
            <person name="Kim W.T."/>
            <person name="Pai H.S."/>
            <person name="Ahn H.K."/>
            <person name="Yeam I."/>
            <person name="Giovannoni J.J."/>
            <person name="Rose J.K."/>
            <person name="Sorensen I."/>
            <person name="Lee S.J."/>
            <person name="Kim R.W."/>
            <person name="Choi I.Y."/>
            <person name="Choi B.S."/>
            <person name="Lim J.S."/>
            <person name="Lee Y.H."/>
            <person name="Choi D."/>
        </authorList>
    </citation>
    <scope>NUCLEOTIDE SEQUENCE [LARGE SCALE GENOMIC DNA]</scope>
    <source>
        <strain evidence="2">cv. CM334</strain>
    </source>
</reference>
<evidence type="ECO:0000313" key="1">
    <source>
        <dbReference type="EMBL" id="PHT83267.1"/>
    </source>
</evidence>
<name>A0A2G2ZMP7_CAPAN</name>
<evidence type="ECO:0008006" key="3">
    <source>
        <dbReference type="Google" id="ProtNLM"/>
    </source>
</evidence>
<keyword evidence="2" id="KW-1185">Reference proteome</keyword>
<dbReference type="AlphaFoldDB" id="A0A2G2ZMP7"/>
<protein>
    <recommendedName>
        <fullName evidence="3">Amine oxidase domain-containing protein</fullName>
    </recommendedName>
</protein>
<dbReference type="Gene3D" id="3.90.660.10">
    <property type="match status" value="1"/>
</dbReference>
<sequence>MMRDISNGISVNSFFAINDDNEQVNRSLNGVDEVLDNEFVDLSAIPAKDYGSMMRDISNDPDTLECYSCDLVEKPFDAYDRLWAPISNLLFGGEAVSSDYHQGSVHGAYEAEIMAGETYRRHLIKRHGSLEMVQAISYSDETLEAAFPFQISRM</sequence>
<comment type="caution">
    <text evidence="1">The sequence shown here is derived from an EMBL/GenBank/DDBJ whole genome shotgun (WGS) entry which is preliminary data.</text>
</comment>
<dbReference type="Proteomes" id="UP000222542">
    <property type="component" value="Unassembled WGS sequence"/>
</dbReference>
<dbReference type="STRING" id="4072.A0A2G2ZMP7"/>
<accession>A0A2G2ZMP7</accession>
<dbReference type="InterPro" id="IPR036188">
    <property type="entry name" value="FAD/NAD-bd_sf"/>
</dbReference>
<dbReference type="EMBL" id="AYRZ02000004">
    <property type="protein sequence ID" value="PHT83267.1"/>
    <property type="molecule type" value="Genomic_DNA"/>
</dbReference>